<feature type="region of interest" description="Disordered" evidence="1">
    <location>
        <begin position="411"/>
        <end position="440"/>
    </location>
</feature>
<feature type="non-terminal residue" evidence="2">
    <location>
        <position position="1"/>
    </location>
</feature>
<protein>
    <submittedName>
        <fullName evidence="2">Uncharacterized protein</fullName>
    </submittedName>
</protein>
<evidence type="ECO:0000256" key="1">
    <source>
        <dbReference type="SAM" id="MobiDB-lite"/>
    </source>
</evidence>
<feature type="compositionally biased region" description="Low complexity" evidence="1">
    <location>
        <begin position="284"/>
        <end position="301"/>
    </location>
</feature>
<dbReference type="EMBL" id="GBHO01012829">
    <property type="protein sequence ID" value="JAG30775.1"/>
    <property type="molecule type" value="Transcribed_RNA"/>
</dbReference>
<sequence>PLDPLKPPRGPPSCPLTSTAGCPMGQQSECPLLSCSLGPLKSIIFDGNDECPFCKAKCCPMISPNGPGCPISMNANFCPLGNTDACCLKGKSSPPVFPVSTAPTSGIKNGEESCPVGELLEANAKIPGCRCSGPHNSCPVSPPKPCPAGSSFPQSSCYCGSSGAAGQSTERKNRPNDCPLSSLNIPQPPVPPCPLSLGSQGKECIMTNLGNKNLDSSCPVSNMFECPALKKKPLATRNQLIPEKIIDSSQSKLSNSKQQICQVPQENASKITLNCKDRKPEGSQQKLKNTNQQNEQQENTNASLKNPNPTGPNKKLRESSLKTQKTHKQKTSKEALERIESEVVRKTDKEVTKTFSRVTNNSTESNFSRSSEIFEVTLESLPRPPLSDTRLVSAARSSALTRQALSRKENAFPLVKTSAPSDSKGFERQQGKPKPRNCPVPDPEPCPLEVPRCPFGPPQPSCPLAKVPNCPIRSGQGCCMTGMMLGPQKPECPAETTPCNLFPEGHCPMENLNMCECNYPIAPCMEPLIPDEDARADDQYCARLNCCMGLPLPPTKPSEAMETDTWYAYTDVKLGNPATKHYLEILDVPPEPEFFVSINAFRKHPAWKIIKYGEGYMNCKRIQEILASRGPTATIGTQFVDDDLPDDVEIEIIERNRKEAAKTIGKKLRWNN</sequence>
<name>A0A0A9YMM8_LYGHE</name>
<gene>
    <name evidence="2" type="ORF">CM83_7245</name>
</gene>
<accession>A0A0A9YMM8</accession>
<proteinExistence type="predicted"/>
<organism evidence="2">
    <name type="scientific">Lygus hesperus</name>
    <name type="common">Western plant bug</name>
    <dbReference type="NCBI Taxonomy" id="30085"/>
    <lineage>
        <taxon>Eukaryota</taxon>
        <taxon>Metazoa</taxon>
        <taxon>Ecdysozoa</taxon>
        <taxon>Arthropoda</taxon>
        <taxon>Hexapoda</taxon>
        <taxon>Insecta</taxon>
        <taxon>Pterygota</taxon>
        <taxon>Neoptera</taxon>
        <taxon>Paraneoptera</taxon>
        <taxon>Hemiptera</taxon>
        <taxon>Heteroptera</taxon>
        <taxon>Panheteroptera</taxon>
        <taxon>Cimicomorpha</taxon>
        <taxon>Miridae</taxon>
        <taxon>Mirini</taxon>
        <taxon>Lygus</taxon>
    </lineage>
</organism>
<reference evidence="2" key="1">
    <citation type="journal article" date="2014" name="PLoS ONE">
        <title>Transcriptome-Based Identification of ABC Transporters in the Western Tarnished Plant Bug Lygus hesperus.</title>
        <authorList>
            <person name="Hull J.J."/>
            <person name="Chaney K."/>
            <person name="Geib S.M."/>
            <person name="Fabrick J.A."/>
            <person name="Brent C.S."/>
            <person name="Walsh D."/>
            <person name="Lavine L.C."/>
        </authorList>
    </citation>
    <scope>NUCLEOTIDE SEQUENCE</scope>
</reference>
<reference evidence="2" key="2">
    <citation type="submission" date="2014-07" db="EMBL/GenBank/DDBJ databases">
        <authorList>
            <person name="Hull J."/>
        </authorList>
    </citation>
    <scope>NUCLEOTIDE SEQUENCE</scope>
</reference>
<dbReference type="AlphaFoldDB" id="A0A0A9YMM8"/>
<evidence type="ECO:0000313" key="2">
    <source>
        <dbReference type="EMBL" id="JAG30775.1"/>
    </source>
</evidence>
<feature type="region of interest" description="Disordered" evidence="1">
    <location>
        <begin position="273"/>
        <end position="336"/>
    </location>
</feature>